<keyword evidence="10" id="KW-1185">Reference proteome</keyword>
<reference evidence="9" key="1">
    <citation type="submission" date="2020-06" db="EMBL/GenBank/DDBJ databases">
        <title>Legume-microbial interactions unlock mineral nutrients during tropical forest succession.</title>
        <authorList>
            <person name="Epihov D.Z."/>
        </authorList>
    </citation>
    <scope>NUCLEOTIDE SEQUENCE [LARGE SCALE GENOMIC DNA]</scope>
    <source>
        <strain evidence="9">Pan2503</strain>
    </source>
</reference>
<evidence type="ECO:0000313" key="9">
    <source>
        <dbReference type="EMBL" id="MBA0085568.1"/>
    </source>
</evidence>
<accession>A0A7V8NQB1</accession>
<evidence type="ECO:0000259" key="8">
    <source>
        <dbReference type="PROSITE" id="PS50850"/>
    </source>
</evidence>
<dbReference type="PROSITE" id="PS50850">
    <property type="entry name" value="MFS"/>
    <property type="match status" value="1"/>
</dbReference>
<keyword evidence="3" id="KW-0813">Transport</keyword>
<feature type="transmembrane region" description="Helical" evidence="7">
    <location>
        <begin position="209"/>
        <end position="230"/>
    </location>
</feature>
<keyword evidence="4 7" id="KW-0812">Transmembrane</keyword>
<keyword evidence="6 7" id="KW-0472">Membrane</keyword>
<evidence type="ECO:0000313" key="10">
    <source>
        <dbReference type="Proteomes" id="UP000567293"/>
    </source>
</evidence>
<evidence type="ECO:0000256" key="1">
    <source>
        <dbReference type="ARBA" id="ARBA00004127"/>
    </source>
</evidence>
<protein>
    <submittedName>
        <fullName evidence="9">MFS transporter</fullName>
    </submittedName>
</protein>
<gene>
    <name evidence="9" type="ORF">HRJ53_11280</name>
</gene>
<dbReference type="EMBL" id="JACDQQ010001098">
    <property type="protein sequence ID" value="MBA0085568.1"/>
    <property type="molecule type" value="Genomic_DNA"/>
</dbReference>
<evidence type="ECO:0000256" key="7">
    <source>
        <dbReference type="SAM" id="Phobius"/>
    </source>
</evidence>
<comment type="caution">
    <text evidence="9">The sequence shown here is derived from an EMBL/GenBank/DDBJ whole genome shotgun (WGS) entry which is preliminary data.</text>
</comment>
<evidence type="ECO:0000256" key="5">
    <source>
        <dbReference type="ARBA" id="ARBA00022989"/>
    </source>
</evidence>
<evidence type="ECO:0000256" key="2">
    <source>
        <dbReference type="ARBA" id="ARBA00008335"/>
    </source>
</evidence>
<proteinExistence type="inferred from homology"/>
<feature type="transmembrane region" description="Helical" evidence="7">
    <location>
        <begin position="127"/>
        <end position="160"/>
    </location>
</feature>
<dbReference type="InterPro" id="IPR036259">
    <property type="entry name" value="MFS_trans_sf"/>
</dbReference>
<evidence type="ECO:0000256" key="4">
    <source>
        <dbReference type="ARBA" id="ARBA00022692"/>
    </source>
</evidence>
<feature type="transmembrane region" description="Helical" evidence="7">
    <location>
        <begin position="99"/>
        <end position="121"/>
    </location>
</feature>
<dbReference type="Proteomes" id="UP000567293">
    <property type="component" value="Unassembled WGS sequence"/>
</dbReference>
<comment type="subcellular location">
    <subcellularLocation>
        <location evidence="1">Endomembrane system</location>
        <topology evidence="1">Multi-pass membrane protein</topology>
    </subcellularLocation>
</comment>
<dbReference type="GO" id="GO:0016020">
    <property type="term" value="C:membrane"/>
    <property type="evidence" value="ECO:0007669"/>
    <property type="project" value="TreeGrafter"/>
</dbReference>
<keyword evidence="5 7" id="KW-1133">Transmembrane helix</keyword>
<dbReference type="SUPFAM" id="SSF103473">
    <property type="entry name" value="MFS general substrate transporter"/>
    <property type="match status" value="1"/>
</dbReference>
<name>A0A7V8NQB1_9BACT</name>
<feature type="transmembrane region" description="Helical" evidence="7">
    <location>
        <begin position="294"/>
        <end position="317"/>
    </location>
</feature>
<feature type="transmembrane region" description="Helical" evidence="7">
    <location>
        <begin position="412"/>
        <end position="431"/>
    </location>
</feature>
<feature type="transmembrane region" description="Helical" evidence="7">
    <location>
        <begin position="381"/>
        <end position="400"/>
    </location>
</feature>
<feature type="transmembrane region" description="Helical" evidence="7">
    <location>
        <begin position="324"/>
        <end position="342"/>
    </location>
</feature>
<dbReference type="InterPro" id="IPR011701">
    <property type="entry name" value="MFS"/>
</dbReference>
<evidence type="ECO:0000256" key="6">
    <source>
        <dbReference type="ARBA" id="ARBA00023136"/>
    </source>
</evidence>
<dbReference type="GO" id="GO:0022857">
    <property type="term" value="F:transmembrane transporter activity"/>
    <property type="evidence" value="ECO:0007669"/>
    <property type="project" value="InterPro"/>
</dbReference>
<dbReference type="Pfam" id="PF07690">
    <property type="entry name" value="MFS_1"/>
    <property type="match status" value="1"/>
</dbReference>
<comment type="similarity">
    <text evidence="2">Belongs to the major facilitator superfamily.</text>
</comment>
<dbReference type="PANTHER" id="PTHR23514">
    <property type="entry name" value="BYPASS OF STOP CODON PROTEIN 6"/>
    <property type="match status" value="1"/>
</dbReference>
<dbReference type="AlphaFoldDB" id="A0A7V8NQB1"/>
<feature type="transmembrane region" description="Helical" evidence="7">
    <location>
        <begin position="60"/>
        <end position="87"/>
    </location>
</feature>
<dbReference type="GO" id="GO:0012505">
    <property type="term" value="C:endomembrane system"/>
    <property type="evidence" value="ECO:0007669"/>
    <property type="project" value="UniProtKB-SubCell"/>
</dbReference>
<dbReference type="PANTHER" id="PTHR23514:SF3">
    <property type="entry name" value="BYPASS OF STOP CODON PROTEIN 6"/>
    <property type="match status" value="1"/>
</dbReference>
<organism evidence="9 10">
    <name type="scientific">Candidatus Acidiferrum panamense</name>
    <dbReference type="NCBI Taxonomy" id="2741543"/>
    <lineage>
        <taxon>Bacteria</taxon>
        <taxon>Pseudomonadati</taxon>
        <taxon>Acidobacteriota</taxon>
        <taxon>Terriglobia</taxon>
        <taxon>Candidatus Acidiferrales</taxon>
        <taxon>Candidatus Acidiferrum</taxon>
    </lineage>
</organism>
<sequence length="437" mass="45472">MKRPARETVSDEPDFDHFHLPQRLGTATPVIARTVWLRQNAMMSSKTQTWAMVSPSSQSVIFYLLCAGFVINGIVISLIGPILPMFMAKWGLNDSRAGLFSLVQFSGSFIGVLASSALISAKGFKPAITLGIALLGLGFALLNAATFVLALAASGLYGLGYGFATPGTNLWVGESYGARRASALSVMNLAWGAGAISSSPLAMLAMRTAHVSLLLNVVGVLGVVLALVLLRMPFGKPPQEENSSSGEAKNKIAGTGVAIWLGILFFVYVGAEVGTSYWAPTHAQRATTWSSNTWALAPMFFFAGLLGGRGAAAAILLHCQEGMVAVGGLLLAATGETAFLAGHSPVTLFAGAFVAGLGLAGIFPILIAWLSKWYGTRARKVGGVMFALAALGSALMPPLVGVVSRYSASLRIGLLVPLAGCVVMLTVIGVLRPATRG</sequence>
<dbReference type="InterPro" id="IPR020846">
    <property type="entry name" value="MFS_dom"/>
</dbReference>
<feature type="transmembrane region" description="Helical" evidence="7">
    <location>
        <begin position="348"/>
        <end position="369"/>
    </location>
</feature>
<dbReference type="InterPro" id="IPR051788">
    <property type="entry name" value="MFS_Transporter"/>
</dbReference>
<dbReference type="Gene3D" id="1.20.1250.20">
    <property type="entry name" value="MFS general substrate transporter like domains"/>
    <property type="match status" value="2"/>
</dbReference>
<feature type="transmembrane region" description="Helical" evidence="7">
    <location>
        <begin position="251"/>
        <end position="271"/>
    </location>
</feature>
<feature type="domain" description="Major facilitator superfamily (MFS) profile" evidence="8">
    <location>
        <begin position="61"/>
        <end position="436"/>
    </location>
</feature>
<evidence type="ECO:0000256" key="3">
    <source>
        <dbReference type="ARBA" id="ARBA00022448"/>
    </source>
</evidence>